<proteinExistence type="inferred from homology"/>
<dbReference type="EC" id="2.4.2.9" evidence="4"/>
<evidence type="ECO:0000256" key="4">
    <source>
        <dbReference type="HAMAP-Rule" id="MF_01219"/>
    </source>
</evidence>
<comment type="caution">
    <text evidence="6">The sequence shown here is derived from an EMBL/GenBank/DDBJ whole genome shotgun (WGS) entry which is preliminary data.</text>
</comment>
<comment type="function">
    <text evidence="4">Regulates the transcription of the pyrimidine nucleotide (pyr) operon in response to exogenous pyrimidines.</text>
</comment>
<dbReference type="FunFam" id="3.40.50.2020:FF:000020">
    <property type="entry name" value="Bifunctional protein PyrR"/>
    <property type="match status" value="1"/>
</dbReference>
<dbReference type="InterPro" id="IPR050137">
    <property type="entry name" value="PyrR_bifunctional"/>
</dbReference>
<gene>
    <name evidence="4 6" type="primary">pyrR</name>
    <name evidence="6" type="ORF">AMYX_20460</name>
</gene>
<dbReference type="Proteomes" id="UP000503640">
    <property type="component" value="Unassembled WGS sequence"/>
</dbReference>
<dbReference type="NCBIfam" id="NF003545">
    <property type="entry name" value="PRK05205.1-1"/>
    <property type="match status" value="1"/>
</dbReference>
<keyword evidence="4" id="KW-0328">Glycosyltransferase</keyword>
<name>A0A7I9VLM2_9BACT</name>
<keyword evidence="2 4" id="KW-0805">Transcription regulation</keyword>
<dbReference type="InterPro" id="IPR023050">
    <property type="entry name" value="PyrR"/>
</dbReference>
<feature type="short sequence motif" description="PRPP-binding" evidence="4">
    <location>
        <begin position="93"/>
        <end position="105"/>
    </location>
</feature>
<dbReference type="PANTHER" id="PTHR11608:SF0">
    <property type="entry name" value="BIFUNCTIONAL PROTEIN PYRR"/>
    <property type="match status" value="1"/>
</dbReference>
<keyword evidence="3 4" id="KW-0804">Transcription</keyword>
<evidence type="ECO:0000259" key="5">
    <source>
        <dbReference type="Pfam" id="PF00156"/>
    </source>
</evidence>
<dbReference type="NCBIfam" id="NF003549">
    <property type="entry name" value="PRK05205.1-5"/>
    <property type="match status" value="1"/>
</dbReference>
<comment type="catalytic activity">
    <reaction evidence="4">
        <text>UMP + diphosphate = 5-phospho-alpha-D-ribose 1-diphosphate + uracil</text>
        <dbReference type="Rhea" id="RHEA:13017"/>
        <dbReference type="ChEBI" id="CHEBI:17568"/>
        <dbReference type="ChEBI" id="CHEBI:33019"/>
        <dbReference type="ChEBI" id="CHEBI:57865"/>
        <dbReference type="ChEBI" id="CHEBI:58017"/>
        <dbReference type="EC" id="2.4.2.9"/>
    </reaction>
</comment>
<evidence type="ECO:0000256" key="3">
    <source>
        <dbReference type="ARBA" id="ARBA00023163"/>
    </source>
</evidence>
<dbReference type="InterPro" id="IPR000836">
    <property type="entry name" value="PRTase_dom"/>
</dbReference>
<evidence type="ECO:0000313" key="6">
    <source>
        <dbReference type="EMBL" id="GEJ57305.1"/>
    </source>
</evidence>
<evidence type="ECO:0000256" key="1">
    <source>
        <dbReference type="ARBA" id="ARBA00005565"/>
    </source>
</evidence>
<comment type="similarity">
    <text evidence="1 4">Belongs to the purine/pyrimidine phosphoribosyltransferase family. PyrR subfamily.</text>
</comment>
<dbReference type="EMBL" id="BJTG01000004">
    <property type="protein sequence ID" value="GEJ57305.1"/>
    <property type="molecule type" value="Genomic_DNA"/>
</dbReference>
<sequence>MNADGIERALARMAREVVDRARERGGELAVVGIRRGGVHLAKRLRKHVAAVTGAEPPMGTLDIALYRDDLSELAVAPVVGPTDIRFPVTGKTIVLVDDVLYTGRTVRAALDELTDFGRPRRVLLAVLVDRGGRELPIAADVVGVQLEVPDREQVEVRLVEGGAQQDEVLVKPRGHA</sequence>
<protein>
    <recommendedName>
        <fullName evidence="4">Bifunctional protein PyrR</fullName>
    </recommendedName>
    <domain>
        <recommendedName>
            <fullName evidence="4">Pyrimidine operon regulatory protein</fullName>
        </recommendedName>
    </domain>
    <domain>
        <recommendedName>
            <fullName evidence="4">Uracil phosphoribosyltransferase</fullName>
            <shortName evidence="4">UPRTase</shortName>
            <ecNumber evidence="4">2.4.2.9</ecNumber>
        </recommendedName>
    </domain>
</protein>
<accession>A0A7I9VLM2</accession>
<dbReference type="Gene3D" id="3.40.50.2020">
    <property type="match status" value="1"/>
</dbReference>
<keyword evidence="7" id="KW-1185">Reference proteome</keyword>
<feature type="domain" description="Phosphoribosyltransferase" evidence="5">
    <location>
        <begin position="6"/>
        <end position="148"/>
    </location>
</feature>
<dbReference type="GO" id="GO:0006355">
    <property type="term" value="P:regulation of DNA-templated transcription"/>
    <property type="evidence" value="ECO:0007669"/>
    <property type="project" value="UniProtKB-UniRule"/>
</dbReference>
<dbReference type="HAMAP" id="MF_01219">
    <property type="entry name" value="PyrR"/>
    <property type="match status" value="1"/>
</dbReference>
<comment type="function">
    <text evidence="4">Also displays a weak uracil phosphoribosyltransferase activity which is not physiologically significant.</text>
</comment>
<dbReference type="Pfam" id="PF00156">
    <property type="entry name" value="Pribosyltran"/>
    <property type="match status" value="1"/>
</dbReference>
<organism evidence="6 7">
    <name type="scientific">Anaeromyxobacter diazotrophicus</name>
    <dbReference type="NCBI Taxonomy" id="2590199"/>
    <lineage>
        <taxon>Bacteria</taxon>
        <taxon>Pseudomonadati</taxon>
        <taxon>Myxococcota</taxon>
        <taxon>Myxococcia</taxon>
        <taxon>Myxococcales</taxon>
        <taxon>Cystobacterineae</taxon>
        <taxon>Anaeromyxobacteraceae</taxon>
        <taxon>Anaeromyxobacter</taxon>
    </lineage>
</organism>
<evidence type="ECO:0000313" key="7">
    <source>
        <dbReference type="Proteomes" id="UP000503640"/>
    </source>
</evidence>
<dbReference type="CDD" id="cd06223">
    <property type="entry name" value="PRTases_typeI"/>
    <property type="match status" value="1"/>
</dbReference>
<evidence type="ECO:0000256" key="2">
    <source>
        <dbReference type="ARBA" id="ARBA00023015"/>
    </source>
</evidence>
<dbReference type="PANTHER" id="PTHR11608">
    <property type="entry name" value="BIFUNCTIONAL PROTEIN PYRR"/>
    <property type="match status" value="1"/>
</dbReference>
<dbReference type="InterPro" id="IPR029057">
    <property type="entry name" value="PRTase-like"/>
</dbReference>
<dbReference type="AlphaFoldDB" id="A0A7I9VLM2"/>
<reference evidence="7" key="1">
    <citation type="journal article" date="2020" name="Appl. Environ. Microbiol.">
        <title>Diazotrophic Anaeromyxobacter Isolates from Soils.</title>
        <authorList>
            <person name="Masuda Y."/>
            <person name="Yamanaka H."/>
            <person name="Xu Z.X."/>
            <person name="Shiratori Y."/>
            <person name="Aono T."/>
            <person name="Amachi S."/>
            <person name="Senoo K."/>
            <person name="Itoh H."/>
        </authorList>
    </citation>
    <scope>NUCLEOTIDE SEQUENCE [LARGE SCALE GENOMIC DNA]</scope>
    <source>
        <strain evidence="7">R267</strain>
    </source>
</reference>
<dbReference type="SUPFAM" id="SSF53271">
    <property type="entry name" value="PRTase-like"/>
    <property type="match status" value="1"/>
</dbReference>
<keyword evidence="4" id="KW-0808">Transferase</keyword>
<dbReference type="GO" id="GO:0004845">
    <property type="term" value="F:uracil phosphoribosyltransferase activity"/>
    <property type="evidence" value="ECO:0007669"/>
    <property type="project" value="UniProtKB-UniRule"/>
</dbReference>